<comment type="catalytic activity">
    <reaction evidence="7">
        <text>dTDP-beta-L-rhamnose + L-arginyl-[protein] = N(omega)-(alpha-L-rhamnosyl)-L-arginyl-[protein] + dTDP + H(+)</text>
        <dbReference type="Rhea" id="RHEA:66692"/>
        <dbReference type="Rhea" id="RHEA-COMP:10532"/>
        <dbReference type="Rhea" id="RHEA-COMP:17096"/>
        <dbReference type="ChEBI" id="CHEBI:15378"/>
        <dbReference type="ChEBI" id="CHEBI:29965"/>
        <dbReference type="ChEBI" id="CHEBI:57510"/>
        <dbReference type="ChEBI" id="CHEBI:58369"/>
        <dbReference type="ChEBI" id="CHEBI:167445"/>
    </reaction>
    <physiologicalReaction direction="left-to-right" evidence="7">
        <dbReference type="Rhea" id="RHEA:66693"/>
    </physiologicalReaction>
</comment>
<evidence type="ECO:0000256" key="7">
    <source>
        <dbReference type="ARBA" id="ARBA00048472"/>
    </source>
</evidence>
<keyword evidence="2" id="KW-0808">Transferase</keyword>
<gene>
    <name evidence="8" type="primary">earP</name>
    <name evidence="8" type="ORF">HJ583_014085</name>
</gene>
<dbReference type="Proteomes" id="UP000778523">
    <property type="component" value="Unassembled WGS sequence"/>
</dbReference>
<organism evidence="8 9">
    <name type="scientific">Uliginosibacterium aquaticum</name>
    <dbReference type="NCBI Taxonomy" id="2731212"/>
    <lineage>
        <taxon>Bacteria</taxon>
        <taxon>Pseudomonadati</taxon>
        <taxon>Pseudomonadota</taxon>
        <taxon>Betaproteobacteria</taxon>
        <taxon>Rhodocyclales</taxon>
        <taxon>Zoogloeaceae</taxon>
        <taxon>Uliginosibacterium</taxon>
    </lineage>
</organism>
<evidence type="ECO:0000256" key="6">
    <source>
        <dbReference type="ARBA" id="ARBA00030025"/>
    </source>
</evidence>
<comment type="caution">
    <text evidence="8">The sequence shown here is derived from an EMBL/GenBank/DDBJ whole genome shotgun (WGS) entry which is preliminary data.</text>
</comment>
<sequence>MSVTRCDIFCKVIDNYGDIGVCWRLARQLVAEHGLAVCLWVDDLAVFARLEGGVAVDVAVQEVAGVRICRWRDAVQAEAADLVIEAFACDPPEAYVRAMAARAHRPVWINLEYLTAEDWAAGSHALPSPHPRLPLVKHFFFPGFTPATGGLIRETRLFDTLHIFQSSASAQNAFWQRISGACVADEALKISLFAYENAALPGLLDAWANGEREIFCAVTAGRHLPQIEAWLAAKGVANGGDMPARAHRPLPQVGRLRLAFLPFLAQQDYDLLLAACDLNFVRGEDSFVRAQWAARPLVWHIYQQQEGAHLPKLAAFLALYCTTLGEMESRALRKFWQAWEDEQGADACWPALLAALPGLQKHAQRWTKNLVSEPDLGSKLLIFCKNLLECPAL</sequence>
<keyword evidence="8" id="KW-0251">Elongation factor</keyword>
<protein>
    <recommendedName>
        <fullName evidence="5">Protein-arginine rhamnosyltransferase</fullName>
    </recommendedName>
    <alternativeName>
        <fullName evidence="6">EF-P arginine rhamnosyltransferase</fullName>
    </alternativeName>
</protein>
<evidence type="ECO:0000256" key="2">
    <source>
        <dbReference type="ARBA" id="ARBA00022679"/>
    </source>
</evidence>
<dbReference type="InterPro" id="IPR016633">
    <property type="entry name" value="EarP"/>
</dbReference>
<accession>A0ABX2IHD3</accession>
<reference evidence="8 9" key="1">
    <citation type="submission" date="2020-06" db="EMBL/GenBank/DDBJ databases">
        <title>Draft genome of Uliginosibacterium sp. IMCC34675.</title>
        <authorList>
            <person name="Song J."/>
        </authorList>
    </citation>
    <scope>NUCLEOTIDE SEQUENCE [LARGE SCALE GENOMIC DNA]</scope>
    <source>
        <strain evidence="8 9">IMCC34675</strain>
    </source>
</reference>
<evidence type="ECO:0000256" key="5">
    <source>
        <dbReference type="ARBA" id="ARBA00024416"/>
    </source>
</evidence>
<comment type="similarity">
    <text evidence="4">Belongs to the glycosyltransferase 104 family.</text>
</comment>
<dbReference type="EMBL" id="JABCSC020000003">
    <property type="protein sequence ID" value="NSL56165.1"/>
    <property type="molecule type" value="Genomic_DNA"/>
</dbReference>
<dbReference type="NCBIfam" id="TIGR03837">
    <property type="entry name" value="efp_Arg_rhamno"/>
    <property type="match status" value="1"/>
</dbReference>
<dbReference type="Pfam" id="PF10093">
    <property type="entry name" value="EarP"/>
    <property type="match status" value="1"/>
</dbReference>
<dbReference type="RefSeq" id="WP_170022493.1">
    <property type="nucleotide sequence ID" value="NZ_JABCSC020000003.1"/>
</dbReference>
<dbReference type="PIRSF" id="PIRSF015557">
    <property type="entry name" value="UCP015557"/>
    <property type="match status" value="1"/>
</dbReference>
<evidence type="ECO:0000256" key="3">
    <source>
        <dbReference type="ARBA" id="ARBA00024303"/>
    </source>
</evidence>
<dbReference type="GO" id="GO:0003746">
    <property type="term" value="F:translation elongation factor activity"/>
    <property type="evidence" value="ECO:0007669"/>
    <property type="project" value="UniProtKB-KW"/>
</dbReference>
<evidence type="ECO:0000313" key="9">
    <source>
        <dbReference type="Proteomes" id="UP000778523"/>
    </source>
</evidence>
<keyword evidence="9" id="KW-1185">Reference proteome</keyword>
<comment type="function">
    <text evidence="3">Protein-arginine rhamnosyltransferase that catalyzes the transfer of a single rhamnose to elongation factor P (EF-P) on 'Lys-32', a modification required for EF-P-dependent rescue of polyproline stalled ribosomes.</text>
</comment>
<proteinExistence type="inferred from homology"/>
<evidence type="ECO:0000256" key="1">
    <source>
        <dbReference type="ARBA" id="ARBA00022676"/>
    </source>
</evidence>
<keyword evidence="8" id="KW-0648">Protein biosynthesis</keyword>
<keyword evidence="1" id="KW-0328">Glycosyltransferase</keyword>
<name>A0ABX2IHD3_9RHOO</name>
<evidence type="ECO:0000313" key="8">
    <source>
        <dbReference type="EMBL" id="NSL56165.1"/>
    </source>
</evidence>
<evidence type="ECO:0000256" key="4">
    <source>
        <dbReference type="ARBA" id="ARBA00024346"/>
    </source>
</evidence>